<dbReference type="EMBL" id="QWGR01000013">
    <property type="protein sequence ID" value="RIJ46586.1"/>
    <property type="molecule type" value="Genomic_DNA"/>
</dbReference>
<dbReference type="GO" id="GO:0016987">
    <property type="term" value="F:sigma factor activity"/>
    <property type="evidence" value="ECO:0007669"/>
    <property type="project" value="InterPro"/>
</dbReference>
<keyword evidence="3" id="KW-1185">Reference proteome</keyword>
<dbReference type="SUPFAM" id="SSF88946">
    <property type="entry name" value="Sigma2 domain of RNA polymerase sigma factors"/>
    <property type="match status" value="1"/>
</dbReference>
<dbReference type="InterPro" id="IPR032710">
    <property type="entry name" value="NTF2-like_dom_sf"/>
</dbReference>
<gene>
    <name evidence="2" type="ORF">D1614_18110</name>
</gene>
<dbReference type="PANTHER" id="PTHR30173">
    <property type="entry name" value="SIGMA 19 FACTOR"/>
    <property type="match status" value="1"/>
</dbReference>
<proteinExistence type="predicted"/>
<sequence length="274" mass="31559">MNNYYNTLFPYAYNILGSADEAYDAIQDVLLKYSQKDSVPDNEKNYLIRGVINQSINRKRSIQKTESLDALPQPVSTSYSDVSVEIKDLVSFSLLILLEKLTPKERAVFILKEAFAYSHDEICEVLSISSDNARKLLSRAKAKLNQRHSTLKKVSGEQFIKLEVFTQALQSGNLEQLHQLFHKDIEFRADGGDSIKVVQKYLKGLREVASLVVDVYQRFQTSYTIRYRFINHQPAILYYDNTVLKVCQVFELHPEDQTIRSINSILDPVKLRKI</sequence>
<dbReference type="InterPro" id="IPR052704">
    <property type="entry name" value="ECF_Sigma-70_Domain"/>
</dbReference>
<dbReference type="GO" id="GO:0003677">
    <property type="term" value="F:DNA binding"/>
    <property type="evidence" value="ECO:0007669"/>
    <property type="project" value="InterPro"/>
</dbReference>
<dbReference type="AlphaFoldDB" id="A0A399SR83"/>
<comment type="caution">
    <text evidence="2">The sequence shown here is derived from an EMBL/GenBank/DDBJ whole genome shotgun (WGS) entry which is preliminary data.</text>
</comment>
<evidence type="ECO:0000313" key="3">
    <source>
        <dbReference type="Proteomes" id="UP000265926"/>
    </source>
</evidence>
<dbReference type="SUPFAM" id="SSF88659">
    <property type="entry name" value="Sigma3 and sigma4 domains of RNA polymerase sigma factors"/>
    <property type="match status" value="1"/>
</dbReference>
<reference evidence="2 3" key="1">
    <citation type="submission" date="2018-08" db="EMBL/GenBank/DDBJ databases">
        <title>Pallidiluteibacterium maritimus gen. nov., sp. nov., isolated from coastal sediment.</title>
        <authorList>
            <person name="Zhou L.Y."/>
        </authorList>
    </citation>
    <scope>NUCLEOTIDE SEQUENCE [LARGE SCALE GENOMIC DNA]</scope>
    <source>
        <strain evidence="2 3">XSD2</strain>
    </source>
</reference>
<name>A0A399SR83_9BACT</name>
<dbReference type="InterPro" id="IPR036388">
    <property type="entry name" value="WH-like_DNA-bd_sf"/>
</dbReference>
<dbReference type="InterPro" id="IPR013324">
    <property type="entry name" value="RNA_pol_sigma_r3/r4-like"/>
</dbReference>
<accession>A0A399SR83</accession>
<dbReference type="CDD" id="cd06171">
    <property type="entry name" value="Sigma70_r4"/>
    <property type="match status" value="1"/>
</dbReference>
<dbReference type="RefSeq" id="WP_119439394.1">
    <property type="nucleotide sequence ID" value="NZ_QWGR01000013.1"/>
</dbReference>
<dbReference type="Gene3D" id="1.10.1740.10">
    <property type="match status" value="1"/>
</dbReference>
<feature type="domain" description="RNA polymerase sigma factor 70 region 4 type 2" evidence="1">
    <location>
        <begin position="97"/>
        <end position="144"/>
    </location>
</feature>
<dbReference type="Gene3D" id="3.10.450.50">
    <property type="match status" value="1"/>
</dbReference>
<dbReference type="SUPFAM" id="SSF54427">
    <property type="entry name" value="NTF2-like"/>
    <property type="match status" value="1"/>
</dbReference>
<dbReference type="PANTHER" id="PTHR30173:SF36">
    <property type="entry name" value="ECF RNA POLYMERASE SIGMA FACTOR SIGJ"/>
    <property type="match status" value="1"/>
</dbReference>
<organism evidence="2 3">
    <name type="scientific">Maribellus luteus</name>
    <dbReference type="NCBI Taxonomy" id="2305463"/>
    <lineage>
        <taxon>Bacteria</taxon>
        <taxon>Pseudomonadati</taxon>
        <taxon>Bacteroidota</taxon>
        <taxon>Bacteroidia</taxon>
        <taxon>Marinilabiliales</taxon>
        <taxon>Prolixibacteraceae</taxon>
        <taxon>Maribellus</taxon>
    </lineage>
</organism>
<protein>
    <submittedName>
        <fullName evidence="2">RNA polymerase subunit sigma-24</fullName>
    </submittedName>
</protein>
<dbReference type="GO" id="GO:0006352">
    <property type="term" value="P:DNA-templated transcription initiation"/>
    <property type="evidence" value="ECO:0007669"/>
    <property type="project" value="InterPro"/>
</dbReference>
<dbReference type="Gene3D" id="1.10.10.10">
    <property type="entry name" value="Winged helix-like DNA-binding domain superfamily/Winged helix DNA-binding domain"/>
    <property type="match status" value="1"/>
</dbReference>
<dbReference type="InterPro" id="IPR013249">
    <property type="entry name" value="RNA_pol_sigma70_r4_t2"/>
</dbReference>
<dbReference type="OrthoDB" id="3211555at2"/>
<dbReference type="Pfam" id="PF08281">
    <property type="entry name" value="Sigma70_r4_2"/>
    <property type="match status" value="1"/>
</dbReference>
<dbReference type="InterPro" id="IPR013325">
    <property type="entry name" value="RNA_pol_sigma_r2"/>
</dbReference>
<evidence type="ECO:0000313" key="2">
    <source>
        <dbReference type="EMBL" id="RIJ46586.1"/>
    </source>
</evidence>
<dbReference type="Proteomes" id="UP000265926">
    <property type="component" value="Unassembled WGS sequence"/>
</dbReference>
<evidence type="ECO:0000259" key="1">
    <source>
        <dbReference type="Pfam" id="PF08281"/>
    </source>
</evidence>